<evidence type="ECO:0000313" key="1">
    <source>
        <dbReference type="EMBL" id="EJO16681.1"/>
    </source>
</evidence>
<proteinExistence type="predicted"/>
<comment type="caution">
    <text evidence="1">The sequence shown here is derived from an EMBL/GenBank/DDBJ whole genome shotgun (WGS) entry which is preliminary data.</text>
</comment>
<keyword evidence="2" id="KW-1185">Reference proteome</keyword>
<evidence type="ECO:0000313" key="2">
    <source>
        <dbReference type="Proteomes" id="UP000006983"/>
    </source>
</evidence>
<reference evidence="1 2" key="1">
    <citation type="journal article" date="2012" name="J. Bacteriol.">
        <title>Genome Sequence of the Lantibiotic Bacteriocin Producer Streptococcus salivarius Strain K12.</title>
        <authorList>
            <person name="Barretto C."/>
            <person name="Alvarez-Martin P."/>
            <person name="Foata F."/>
            <person name="Renault P."/>
            <person name="Berger B."/>
        </authorList>
    </citation>
    <scope>NUCLEOTIDE SEQUENCE [LARGE SCALE GENOMIC DNA]</scope>
    <source>
        <strain evidence="1 2">K12</strain>
    </source>
</reference>
<protein>
    <submittedName>
        <fullName evidence="1">Uncharacterized protein</fullName>
    </submittedName>
</protein>
<dbReference type="EMBL" id="ALIF01000001">
    <property type="protein sequence ID" value="EJO16681.1"/>
    <property type="molecule type" value="Genomic_DNA"/>
</dbReference>
<name>J7THI6_STRSL</name>
<organism evidence="1 2">
    <name type="scientific">Streptococcus salivarius K12</name>
    <dbReference type="NCBI Taxonomy" id="1200793"/>
    <lineage>
        <taxon>Bacteria</taxon>
        <taxon>Bacillati</taxon>
        <taxon>Bacillota</taxon>
        <taxon>Bacilli</taxon>
        <taxon>Lactobacillales</taxon>
        <taxon>Streptococcaceae</taxon>
        <taxon>Streptococcus</taxon>
    </lineage>
</organism>
<sequence length="53" mass="6292">MNQDKTKEMLELENKHLKSQIEIYKDFVDSIEEESKAQARHKEDKFAAARIVK</sequence>
<dbReference type="AlphaFoldDB" id="J7THI6"/>
<dbReference type="PATRIC" id="fig|1200793.3.peg.572"/>
<dbReference type="RefSeq" id="WP_002890410.1">
    <property type="nucleotide sequence ID" value="NZ_ALIF01000001.1"/>
</dbReference>
<dbReference type="Proteomes" id="UP000006983">
    <property type="component" value="Unassembled WGS sequence"/>
</dbReference>
<gene>
    <name evidence="1" type="ORF">RSSL_01600</name>
</gene>
<accession>J7THI6</accession>